<dbReference type="InterPro" id="IPR001841">
    <property type="entry name" value="Znf_RING"/>
</dbReference>
<evidence type="ECO:0000256" key="4">
    <source>
        <dbReference type="ARBA" id="ARBA00022833"/>
    </source>
</evidence>
<keyword evidence="2" id="KW-0479">Metal-binding</keyword>
<organism evidence="8 9">
    <name type="scientific">Dreissena polymorpha</name>
    <name type="common">Zebra mussel</name>
    <name type="synonym">Mytilus polymorpha</name>
    <dbReference type="NCBI Taxonomy" id="45954"/>
    <lineage>
        <taxon>Eukaryota</taxon>
        <taxon>Metazoa</taxon>
        <taxon>Spiralia</taxon>
        <taxon>Lophotrochozoa</taxon>
        <taxon>Mollusca</taxon>
        <taxon>Bivalvia</taxon>
        <taxon>Autobranchia</taxon>
        <taxon>Heteroconchia</taxon>
        <taxon>Euheterodonta</taxon>
        <taxon>Imparidentia</taxon>
        <taxon>Neoheterodontei</taxon>
        <taxon>Myida</taxon>
        <taxon>Dreissenoidea</taxon>
        <taxon>Dreissenidae</taxon>
        <taxon>Dreissena</taxon>
    </lineage>
</organism>
<evidence type="ECO:0000256" key="5">
    <source>
        <dbReference type="PROSITE-ProRule" id="PRU00175"/>
    </source>
</evidence>
<comment type="caution">
    <text evidence="8">The sequence shown here is derived from an EMBL/GenBank/DDBJ whole genome shotgun (WGS) entry which is preliminary data.</text>
</comment>
<comment type="similarity">
    <text evidence="1">Belongs to the IAP family.</text>
</comment>
<dbReference type="InterPro" id="IPR013083">
    <property type="entry name" value="Znf_RING/FYVE/PHD"/>
</dbReference>
<dbReference type="GO" id="GO:0008270">
    <property type="term" value="F:zinc ion binding"/>
    <property type="evidence" value="ECO:0007669"/>
    <property type="project" value="UniProtKB-KW"/>
</dbReference>
<evidence type="ECO:0000259" key="7">
    <source>
        <dbReference type="PROSITE" id="PS50089"/>
    </source>
</evidence>
<proteinExistence type="inferred from homology"/>
<dbReference type="AlphaFoldDB" id="A0A9D4CP93"/>
<dbReference type="PROSITE" id="PS50143">
    <property type="entry name" value="BIR_REPEAT_2"/>
    <property type="match status" value="2"/>
</dbReference>
<sequence>METPDEITQMKEKGQFTQLWRVSNIANHYEFVLYKSTDDCNWIARKTADNSQVFGRLETETRQPVHVISYESIFKDVFEGPRANNATTTSFKATRKNKNSVDQNVISLGQKHKQSVCVCPNEKNTHSLKANYSTDESESKPVQETNVQQTTLLNSAQSSVQADVCLPSNIKCRYPSYNTQGSRIETYKTWPHIKPTSADCTMAGFFYKGPGDLVRCFCCGIGFKDFSEVDIPLHEHIKYSPKCAYLEHILGTEELNHRMHELKSTDPENIRQKQYEEFKTNRDNECKTKPYRHPEKSTSEMRMITFLNPNFRSVISPKELADAGLFYTGENDLVRCFACDGGFRNWDVNDDPWTEHCRWFPSCRFAREVKGDTFIENIQQQTTRSRHTDTNTEPASRHKNDITLDSDLEMLRVIVVDEMGFSGDTFKTALKRLKKIGTVPSIDDVIAYIESMHIQGTDADSDTFSQDFFHEDPLTENKRLKNLLLCMRCESNDANVLFLPCAHHRMCTDCARGIKTCPVCQETIQTSVQTFLS</sequence>
<evidence type="ECO:0000256" key="3">
    <source>
        <dbReference type="ARBA" id="ARBA00022771"/>
    </source>
</evidence>
<name>A0A9D4CP93_DREPO</name>
<reference evidence="8" key="1">
    <citation type="journal article" date="2019" name="bioRxiv">
        <title>The Genome of the Zebra Mussel, Dreissena polymorpha: A Resource for Invasive Species Research.</title>
        <authorList>
            <person name="McCartney M.A."/>
            <person name="Auch B."/>
            <person name="Kono T."/>
            <person name="Mallez S."/>
            <person name="Zhang Y."/>
            <person name="Obille A."/>
            <person name="Becker A."/>
            <person name="Abrahante J.E."/>
            <person name="Garbe J."/>
            <person name="Badalamenti J.P."/>
            <person name="Herman A."/>
            <person name="Mangelson H."/>
            <person name="Liachko I."/>
            <person name="Sullivan S."/>
            <person name="Sone E.D."/>
            <person name="Koren S."/>
            <person name="Silverstein K.A.T."/>
            <person name="Beckman K.B."/>
            <person name="Gohl D.M."/>
        </authorList>
    </citation>
    <scope>NUCLEOTIDE SEQUENCE</scope>
    <source>
        <strain evidence="8">Duluth1</strain>
        <tissue evidence="8">Whole animal</tissue>
    </source>
</reference>
<dbReference type="SMART" id="SM00238">
    <property type="entry name" value="BIR"/>
    <property type="match status" value="2"/>
</dbReference>
<dbReference type="Gene3D" id="3.30.40.10">
    <property type="entry name" value="Zinc/RING finger domain, C3HC4 (zinc finger)"/>
    <property type="match status" value="1"/>
</dbReference>
<reference evidence="8" key="2">
    <citation type="submission" date="2020-11" db="EMBL/GenBank/DDBJ databases">
        <authorList>
            <person name="McCartney M.A."/>
            <person name="Auch B."/>
            <person name="Kono T."/>
            <person name="Mallez S."/>
            <person name="Becker A."/>
            <person name="Gohl D.M."/>
            <person name="Silverstein K.A.T."/>
            <person name="Koren S."/>
            <person name="Bechman K.B."/>
            <person name="Herman A."/>
            <person name="Abrahante J.E."/>
            <person name="Garbe J."/>
        </authorList>
    </citation>
    <scope>NUCLEOTIDE SEQUENCE</scope>
    <source>
        <strain evidence="8">Duluth1</strain>
        <tissue evidence="8">Whole animal</tissue>
    </source>
</reference>
<dbReference type="OrthoDB" id="10051407at2759"/>
<evidence type="ECO:0000313" key="8">
    <source>
        <dbReference type="EMBL" id="KAH3729094.1"/>
    </source>
</evidence>
<dbReference type="InterPro" id="IPR050784">
    <property type="entry name" value="IAP"/>
</dbReference>
<feature type="compositionally biased region" description="Basic and acidic residues" evidence="6">
    <location>
        <begin position="386"/>
        <end position="399"/>
    </location>
</feature>
<keyword evidence="3 5" id="KW-0863">Zinc-finger</keyword>
<protein>
    <recommendedName>
        <fullName evidence="7">RING-type domain-containing protein</fullName>
    </recommendedName>
</protein>
<dbReference type="EMBL" id="JAIWYP010000012">
    <property type="protein sequence ID" value="KAH3729094.1"/>
    <property type="molecule type" value="Genomic_DNA"/>
</dbReference>
<evidence type="ECO:0000256" key="2">
    <source>
        <dbReference type="ARBA" id="ARBA00022723"/>
    </source>
</evidence>
<dbReference type="GO" id="GO:0005634">
    <property type="term" value="C:nucleus"/>
    <property type="evidence" value="ECO:0007669"/>
    <property type="project" value="TreeGrafter"/>
</dbReference>
<keyword evidence="9" id="KW-1185">Reference proteome</keyword>
<dbReference type="FunFam" id="1.10.1170.10:FF:000002">
    <property type="entry name" value="Baculoviral IAP repeat containing 7"/>
    <property type="match status" value="1"/>
</dbReference>
<evidence type="ECO:0000313" key="9">
    <source>
        <dbReference type="Proteomes" id="UP000828390"/>
    </source>
</evidence>
<evidence type="ECO:0000256" key="1">
    <source>
        <dbReference type="ARBA" id="ARBA00006672"/>
    </source>
</evidence>
<keyword evidence="4" id="KW-0862">Zinc</keyword>
<evidence type="ECO:0000256" key="6">
    <source>
        <dbReference type="SAM" id="MobiDB-lite"/>
    </source>
</evidence>
<dbReference type="Pfam" id="PF00653">
    <property type="entry name" value="BIR"/>
    <property type="match status" value="2"/>
</dbReference>
<dbReference type="PANTHER" id="PTHR10044">
    <property type="entry name" value="INHIBITOR OF APOPTOSIS"/>
    <property type="match status" value="1"/>
</dbReference>
<accession>A0A9D4CP93</accession>
<dbReference type="Proteomes" id="UP000828390">
    <property type="component" value="Unassembled WGS sequence"/>
</dbReference>
<dbReference type="SUPFAM" id="SSF57924">
    <property type="entry name" value="Inhibitor of apoptosis (IAP) repeat"/>
    <property type="match status" value="2"/>
</dbReference>
<dbReference type="PROSITE" id="PS50089">
    <property type="entry name" value="ZF_RING_2"/>
    <property type="match status" value="1"/>
</dbReference>
<feature type="domain" description="RING-type" evidence="7">
    <location>
        <begin position="486"/>
        <end position="521"/>
    </location>
</feature>
<dbReference type="PANTHER" id="PTHR10044:SF139">
    <property type="entry name" value="DEATH-ASSOCIATED INHIBITOR OF APOPTOSIS 2"/>
    <property type="match status" value="1"/>
</dbReference>
<dbReference type="Gene3D" id="1.10.1170.10">
    <property type="entry name" value="Inhibitor Of Apoptosis Protein (2mihbC-IAP-1), Chain A"/>
    <property type="match status" value="2"/>
</dbReference>
<dbReference type="GO" id="GO:0005737">
    <property type="term" value="C:cytoplasm"/>
    <property type="evidence" value="ECO:0007669"/>
    <property type="project" value="TreeGrafter"/>
</dbReference>
<dbReference type="GO" id="GO:0051726">
    <property type="term" value="P:regulation of cell cycle"/>
    <property type="evidence" value="ECO:0007669"/>
    <property type="project" value="TreeGrafter"/>
</dbReference>
<feature type="region of interest" description="Disordered" evidence="6">
    <location>
        <begin position="377"/>
        <end position="399"/>
    </location>
</feature>
<dbReference type="Pfam" id="PF13920">
    <property type="entry name" value="zf-C3HC4_3"/>
    <property type="match status" value="1"/>
</dbReference>
<dbReference type="CDD" id="cd00022">
    <property type="entry name" value="BIR"/>
    <property type="match status" value="2"/>
</dbReference>
<dbReference type="InterPro" id="IPR001370">
    <property type="entry name" value="BIR_rpt"/>
</dbReference>
<gene>
    <name evidence="8" type="ORF">DPMN_055057</name>
</gene>